<accession>A0AAC9RSX2</accession>
<keyword evidence="5" id="KW-1185">Reference proteome</keyword>
<dbReference type="Proteomes" id="UP000192478">
    <property type="component" value="Chromosome"/>
</dbReference>
<dbReference type="EMBL" id="CP020559">
    <property type="protein sequence ID" value="ARE89405.1"/>
    <property type="molecule type" value="Genomic_DNA"/>
</dbReference>
<feature type="transmembrane region" description="Helical" evidence="2">
    <location>
        <begin position="111"/>
        <end position="131"/>
    </location>
</feature>
<organism evidence="4 6">
    <name type="scientific">Clostridium formicaceticum</name>
    <dbReference type="NCBI Taxonomy" id="1497"/>
    <lineage>
        <taxon>Bacteria</taxon>
        <taxon>Bacillati</taxon>
        <taxon>Bacillota</taxon>
        <taxon>Clostridia</taxon>
        <taxon>Eubacteriales</taxon>
        <taxon>Clostridiaceae</taxon>
        <taxon>Clostridium</taxon>
    </lineage>
</organism>
<keyword evidence="1" id="KW-0175">Coiled coil</keyword>
<feature type="transmembrane region" description="Helical" evidence="2">
    <location>
        <begin position="188"/>
        <end position="209"/>
    </location>
</feature>
<evidence type="ECO:0000313" key="6">
    <source>
        <dbReference type="Proteomes" id="UP000192478"/>
    </source>
</evidence>
<keyword evidence="2" id="KW-1133">Transmembrane helix</keyword>
<gene>
    <name evidence="3" type="ORF">BJL90_02855</name>
    <name evidence="4" type="ORF">CLFO_38120</name>
</gene>
<evidence type="ECO:0000256" key="1">
    <source>
        <dbReference type="SAM" id="Coils"/>
    </source>
</evidence>
<dbReference type="Proteomes" id="UP000177894">
    <property type="component" value="Chromosome"/>
</dbReference>
<evidence type="ECO:0000313" key="5">
    <source>
        <dbReference type="Proteomes" id="UP000177894"/>
    </source>
</evidence>
<dbReference type="KEGG" id="cfm:BJL90_02855"/>
<dbReference type="AlphaFoldDB" id="A0AAC9RSX2"/>
<reference evidence="3 5" key="1">
    <citation type="submission" date="2016-10" db="EMBL/GenBank/DDBJ databases">
        <title>Complete Genome Sequence of Acetogen Clostridium formicoaceticum ATCC 27076.</title>
        <authorList>
            <person name="Bao T."/>
            <person name="Cheng C."/>
            <person name="Zhao J."/>
            <person name="Yang S.-T."/>
            <person name="Wang J."/>
            <person name="Wang M."/>
        </authorList>
    </citation>
    <scope>NUCLEOTIDE SEQUENCE [LARGE SCALE GENOMIC DNA]</scope>
    <source>
        <strain evidence="3 5">ATCC 27076</strain>
    </source>
</reference>
<keyword evidence="2" id="KW-0812">Transmembrane</keyword>
<proteinExistence type="predicted"/>
<evidence type="ECO:0000313" key="4">
    <source>
        <dbReference type="EMBL" id="ARE89405.1"/>
    </source>
</evidence>
<evidence type="ECO:0000256" key="2">
    <source>
        <dbReference type="SAM" id="Phobius"/>
    </source>
</evidence>
<keyword evidence="2" id="KW-0472">Membrane</keyword>
<feature type="coiled-coil region" evidence="1">
    <location>
        <begin position="226"/>
        <end position="287"/>
    </location>
</feature>
<name>A0AAC9RSX2_9CLOT</name>
<sequence length="292" mass="33772">MNWQDKYLSPFIEREKVSYSKIKKIIKDFTFLFKHSLSFHEQPKEPAEQLPDFISEDTDIIYNVCKEFFDNANSRIDKLEDKAITLLSYVSALFAFISFIFINASNWVTKTMLIFSMGLLILSILISFRCVNVKGRKTFFLPDIFDFNSEVPAENFDRKSISKTLLNSAIYNQNIADNTADILKAARYTLVLAVIIGTTGFLLGVGEYFGTTESIEIVRIDNQIELTDIERQLDNAHKVLNEINHNINTLNNEKKLQEQIDKLMDEMKLIETNYQNLFEKLDRLENDTGANQ</sequence>
<reference evidence="4 6" key="2">
    <citation type="submission" date="2017-03" db="EMBL/GenBank/DDBJ databases">
        <title>Complete sequence of Clostridium formicaceticum DSM 92.</title>
        <authorList>
            <person name="Poehlein A."/>
            <person name="Karl M."/>
            <person name="Bengelsdorf F.R."/>
            <person name="Duerre P."/>
            <person name="Daniel R."/>
        </authorList>
    </citation>
    <scope>NUCLEOTIDE SEQUENCE [LARGE SCALE GENOMIC DNA]</scope>
    <source>
        <strain evidence="4 6">DSM 92</strain>
    </source>
</reference>
<dbReference type="EMBL" id="CP017603">
    <property type="protein sequence ID" value="AOY74992.1"/>
    <property type="molecule type" value="Genomic_DNA"/>
</dbReference>
<evidence type="ECO:0000313" key="3">
    <source>
        <dbReference type="EMBL" id="AOY74992.1"/>
    </source>
</evidence>
<feature type="transmembrane region" description="Helical" evidence="2">
    <location>
        <begin position="83"/>
        <end position="105"/>
    </location>
</feature>
<protein>
    <submittedName>
        <fullName evidence="4">Uncharacterized protein</fullName>
    </submittedName>
</protein>
<dbReference type="RefSeq" id="WP_070964106.1">
    <property type="nucleotide sequence ID" value="NZ_CP017603.1"/>
</dbReference>